<dbReference type="SUPFAM" id="SSF49464">
    <property type="entry name" value="Carboxypeptidase regulatory domain-like"/>
    <property type="match status" value="1"/>
</dbReference>
<dbReference type="RefSeq" id="WP_131554202.1">
    <property type="nucleotide sequence ID" value="NZ_SJSK01000004.1"/>
</dbReference>
<dbReference type="Pfam" id="PF07715">
    <property type="entry name" value="Plug"/>
    <property type="match status" value="1"/>
</dbReference>
<evidence type="ECO:0000256" key="5">
    <source>
        <dbReference type="ARBA" id="ARBA00023136"/>
    </source>
</evidence>
<dbReference type="InterPro" id="IPR023996">
    <property type="entry name" value="TonB-dep_OMP_SusC/RagA"/>
</dbReference>
<evidence type="ECO:0000256" key="2">
    <source>
        <dbReference type="ARBA" id="ARBA00022448"/>
    </source>
</evidence>
<dbReference type="InterPro" id="IPR023997">
    <property type="entry name" value="TonB-dep_OMP_SusC/RagA_CS"/>
</dbReference>
<dbReference type="FunFam" id="2.170.130.10:FF:000008">
    <property type="entry name" value="SusC/RagA family TonB-linked outer membrane protein"/>
    <property type="match status" value="1"/>
</dbReference>
<comment type="subcellular location">
    <subcellularLocation>
        <location evidence="1 7">Cell outer membrane</location>
        <topology evidence="1 7">Multi-pass membrane protein</topology>
    </subcellularLocation>
</comment>
<dbReference type="NCBIfam" id="TIGR04056">
    <property type="entry name" value="OMP_RagA_SusC"/>
    <property type="match status" value="1"/>
</dbReference>
<evidence type="ECO:0000259" key="8">
    <source>
        <dbReference type="Pfam" id="PF07715"/>
    </source>
</evidence>
<sequence>MNKLYNERGVRGLRCWVIPKLLILLISLLLTTKVYSQQKTIVGLVIDEKSEVLPGVSILVKGTKQSVQTDKDGKFKIQALATDRLVFNYIGYTTQEVIVGTKTSINVSMSPSSTSLNDVVVVGYGTQKRSDLTGSIGSVNMKDFAKAPVKSFDEALAGRVAGVQVQSSDGQPGAVANIIIRGAGSITQDNSPLYVVDGFPSESSNANSISPSDIESIDVLKDASATAIYGARGANGVVLITTKKGKSGPPQVVYNAYYGIQKVPEKIKLMDAYEFVRYVKDLNSPFADSTYLKNGTTLDSYRNATSLDMQDYVYQTGQNQNHDIAIRGGTEGTQYAISGNFNNQKGIVKFGGFRRYQGRFVLDQKINNKIKAGINANYANSEQFGIPVSATNFYASSVLLYSVWGQRPTNGVSVSGKNYDPLVDFYDPVNEFGNNQDYRVNPLLNLQNQQTRFKTNNLTANAYAEYAILKNLTFRVAGGITKNNVETNILNNSKTQAGSKYVASGPNGTIGFANQASWLSDNTLNYKAKLGKNHNFNALVNYNAQGNNSSNRSFTAFQLPNEDLGLDGLDLAAAANTSRVSNSSRWAMQSVLARVNYDYKSKYLLTASVRADGSSKFPPGSKWGYFPSVSGAWRFSNEEFMKNLNWISNAKLRVGFGQSGNNRVGDFAYMQQLQLSNTNYWYSANNQPAQNGTYLSAIGNENLRWETSEQTNIGLDLGFLKDRISVTADIYRKKTKDLLLNASLPYSIGVEGSAGFKNVGSLQNQGLELSIDSRNIVTKDFSWSTNFNISFNQNKILALTDNQNYLLAGNGTFFNTTYSGLFPYISMVGNPLGQMYGLASDGVYQYGDFDKMPNGTYLLKSNVTTNLAARTAVQPGDVKYKDINGDLLINGSDYTVIGNGLPKYTGGFSNNFSYKGFDLNVLLQWSVGNDVINANRYIFEGGIVANPNLNQFASYAERWTPINPNNTYFRAGGQGAAAYSSRVIEDGSYLKLRTVSFGYTVPKNTIQRWGMNNLRINVSAQNLATITRYSGMDPEISSRQSNLTPGFDYAGYPHSLTIVFGVNATF</sequence>
<dbReference type="PROSITE" id="PS52016">
    <property type="entry name" value="TONB_DEPENDENT_REC_3"/>
    <property type="match status" value="1"/>
</dbReference>
<dbReference type="InterPro" id="IPR012910">
    <property type="entry name" value="Plug_dom"/>
</dbReference>
<protein>
    <submittedName>
        <fullName evidence="9">TonB-dependent receptor</fullName>
    </submittedName>
</protein>
<dbReference type="Gene3D" id="2.170.130.10">
    <property type="entry name" value="TonB-dependent receptor, plug domain"/>
    <property type="match status" value="1"/>
</dbReference>
<dbReference type="InterPro" id="IPR039426">
    <property type="entry name" value="TonB-dep_rcpt-like"/>
</dbReference>
<keyword evidence="5 7" id="KW-0472">Membrane</keyword>
<proteinExistence type="inferred from homology"/>
<organism evidence="9 10">
    <name type="scientific">Pedobacter frigiditerrae</name>
    <dbReference type="NCBI Taxonomy" id="2530452"/>
    <lineage>
        <taxon>Bacteria</taxon>
        <taxon>Pseudomonadati</taxon>
        <taxon>Bacteroidota</taxon>
        <taxon>Sphingobacteriia</taxon>
        <taxon>Sphingobacteriales</taxon>
        <taxon>Sphingobacteriaceae</taxon>
        <taxon>Pedobacter</taxon>
    </lineage>
</organism>
<dbReference type="OrthoDB" id="9768177at2"/>
<comment type="caution">
    <text evidence="9">The sequence shown here is derived from an EMBL/GenBank/DDBJ whole genome shotgun (WGS) entry which is preliminary data.</text>
</comment>
<keyword evidence="4 7" id="KW-0812">Transmembrane</keyword>
<evidence type="ECO:0000313" key="10">
    <source>
        <dbReference type="Proteomes" id="UP000292884"/>
    </source>
</evidence>
<reference evidence="9 10" key="1">
    <citation type="submission" date="2019-02" db="EMBL/GenBank/DDBJ databases">
        <title>Pedobacter sp. RP-1-13 sp. nov., isolated from Arctic soil.</title>
        <authorList>
            <person name="Dahal R.H."/>
        </authorList>
    </citation>
    <scope>NUCLEOTIDE SEQUENCE [LARGE SCALE GENOMIC DNA]</scope>
    <source>
        <strain evidence="9 10">RP-1-13</strain>
    </source>
</reference>
<accession>A0A4R0MQS5</accession>
<name>A0A4R0MQS5_9SPHI</name>
<dbReference type="GO" id="GO:0009279">
    <property type="term" value="C:cell outer membrane"/>
    <property type="evidence" value="ECO:0007669"/>
    <property type="project" value="UniProtKB-SubCell"/>
</dbReference>
<evidence type="ECO:0000313" key="9">
    <source>
        <dbReference type="EMBL" id="TCC89215.1"/>
    </source>
</evidence>
<evidence type="ECO:0000256" key="4">
    <source>
        <dbReference type="ARBA" id="ARBA00022692"/>
    </source>
</evidence>
<dbReference type="EMBL" id="SJSK01000004">
    <property type="protein sequence ID" value="TCC89215.1"/>
    <property type="molecule type" value="Genomic_DNA"/>
</dbReference>
<keyword evidence="3 7" id="KW-1134">Transmembrane beta strand</keyword>
<feature type="domain" description="TonB-dependent receptor plug" evidence="8">
    <location>
        <begin position="129"/>
        <end position="237"/>
    </location>
</feature>
<dbReference type="NCBIfam" id="TIGR04057">
    <property type="entry name" value="SusC_RagA_signa"/>
    <property type="match status" value="1"/>
</dbReference>
<dbReference type="InterPro" id="IPR008969">
    <property type="entry name" value="CarboxyPept-like_regulatory"/>
</dbReference>
<comment type="similarity">
    <text evidence="7">Belongs to the TonB-dependent receptor family.</text>
</comment>
<dbReference type="Pfam" id="PF13715">
    <property type="entry name" value="CarbopepD_reg_2"/>
    <property type="match status" value="1"/>
</dbReference>
<evidence type="ECO:0000256" key="7">
    <source>
        <dbReference type="PROSITE-ProRule" id="PRU01360"/>
    </source>
</evidence>
<keyword evidence="10" id="KW-1185">Reference proteome</keyword>
<evidence type="ECO:0000256" key="1">
    <source>
        <dbReference type="ARBA" id="ARBA00004571"/>
    </source>
</evidence>
<dbReference type="InterPro" id="IPR037066">
    <property type="entry name" value="Plug_dom_sf"/>
</dbReference>
<keyword evidence="9" id="KW-0675">Receptor</keyword>
<dbReference type="SUPFAM" id="SSF56935">
    <property type="entry name" value="Porins"/>
    <property type="match status" value="1"/>
</dbReference>
<gene>
    <name evidence="9" type="ORF">EZ428_16070</name>
</gene>
<dbReference type="Gene3D" id="2.40.170.20">
    <property type="entry name" value="TonB-dependent receptor, beta-barrel domain"/>
    <property type="match status" value="1"/>
</dbReference>
<dbReference type="InterPro" id="IPR036942">
    <property type="entry name" value="Beta-barrel_TonB_sf"/>
</dbReference>
<keyword evidence="6 7" id="KW-0998">Cell outer membrane</keyword>
<evidence type="ECO:0000256" key="3">
    <source>
        <dbReference type="ARBA" id="ARBA00022452"/>
    </source>
</evidence>
<keyword evidence="2 7" id="KW-0813">Transport</keyword>
<dbReference type="Proteomes" id="UP000292884">
    <property type="component" value="Unassembled WGS sequence"/>
</dbReference>
<evidence type="ECO:0000256" key="6">
    <source>
        <dbReference type="ARBA" id="ARBA00023237"/>
    </source>
</evidence>
<dbReference type="AlphaFoldDB" id="A0A4R0MQS5"/>
<dbReference type="Gene3D" id="2.60.40.1120">
    <property type="entry name" value="Carboxypeptidase-like, regulatory domain"/>
    <property type="match status" value="1"/>
</dbReference>